<accession>A0ABT9JQH6</accession>
<sequence>MWFNPSNRNEKRQYGMEKIRFVCATGASEADFAKCALGLSMTTMKIMPMFELRLFAENTSALGLVYNQAPAILVFIHDDVFLPDFFMVSQIYAALRNFDVVGVAGNKSRIAR</sequence>
<reference evidence="2" key="1">
    <citation type="journal article" date="2019" name="Int. J. Syst. Evol. Microbiol.">
        <title>The Global Catalogue of Microorganisms (GCM) 10K type strain sequencing project: providing services to taxonomists for standard genome sequencing and annotation.</title>
        <authorList>
            <consortium name="The Broad Institute Genomics Platform"/>
            <consortium name="The Broad Institute Genome Sequencing Center for Infectious Disease"/>
            <person name="Wu L."/>
            <person name="Ma J."/>
        </authorList>
    </citation>
    <scope>NUCLEOTIDE SEQUENCE [LARGE SCALE GENOMIC DNA]</scope>
    <source>
        <strain evidence="2">VKM B-3159</strain>
    </source>
</reference>
<protein>
    <recommendedName>
        <fullName evidence="3">Glycosyltransferase</fullName>
    </recommendedName>
</protein>
<dbReference type="InterPro" id="IPR029044">
    <property type="entry name" value="Nucleotide-diphossugar_trans"/>
</dbReference>
<evidence type="ECO:0000313" key="2">
    <source>
        <dbReference type="Proteomes" id="UP001225906"/>
    </source>
</evidence>
<dbReference type="Gene3D" id="3.90.550.10">
    <property type="entry name" value="Spore Coat Polysaccharide Biosynthesis Protein SpsA, Chain A"/>
    <property type="match status" value="1"/>
</dbReference>
<name>A0ABT9JQH6_9PROT</name>
<organism evidence="1 2">
    <name type="scientific">Methylophilus aquaticus</name>
    <dbReference type="NCBI Taxonomy" id="1971610"/>
    <lineage>
        <taxon>Bacteria</taxon>
        <taxon>Pseudomonadati</taxon>
        <taxon>Pseudomonadota</taxon>
        <taxon>Betaproteobacteria</taxon>
        <taxon>Nitrosomonadales</taxon>
        <taxon>Methylophilaceae</taxon>
        <taxon>Methylophilus</taxon>
    </lineage>
</organism>
<dbReference type="Proteomes" id="UP001225906">
    <property type="component" value="Unassembled WGS sequence"/>
</dbReference>
<evidence type="ECO:0008006" key="3">
    <source>
        <dbReference type="Google" id="ProtNLM"/>
    </source>
</evidence>
<gene>
    <name evidence="1" type="ORF">Q9291_00840</name>
</gene>
<dbReference type="RefSeq" id="WP_306388087.1">
    <property type="nucleotide sequence ID" value="NZ_JAVCAP010000001.1"/>
</dbReference>
<proteinExistence type="predicted"/>
<keyword evidence="2" id="KW-1185">Reference proteome</keyword>
<comment type="caution">
    <text evidence="1">The sequence shown here is derived from an EMBL/GenBank/DDBJ whole genome shotgun (WGS) entry which is preliminary data.</text>
</comment>
<dbReference type="EMBL" id="JAVCAP010000001">
    <property type="protein sequence ID" value="MDP8566381.1"/>
    <property type="molecule type" value="Genomic_DNA"/>
</dbReference>
<evidence type="ECO:0000313" key="1">
    <source>
        <dbReference type="EMBL" id="MDP8566381.1"/>
    </source>
</evidence>